<organism evidence="6 7">
    <name type="scientific">Halonatronomonas betaini</name>
    <dbReference type="NCBI Taxonomy" id="2778430"/>
    <lineage>
        <taxon>Bacteria</taxon>
        <taxon>Bacillati</taxon>
        <taxon>Bacillota</taxon>
        <taxon>Clostridia</taxon>
        <taxon>Halanaerobiales</taxon>
        <taxon>Halarsenatibacteraceae</taxon>
        <taxon>Halonatronomonas</taxon>
    </lineage>
</organism>
<keyword evidence="4 5" id="KW-0472">Membrane</keyword>
<feature type="transmembrane region" description="Helical" evidence="5">
    <location>
        <begin position="423"/>
        <end position="440"/>
    </location>
</feature>
<evidence type="ECO:0000256" key="4">
    <source>
        <dbReference type="ARBA" id="ARBA00023136"/>
    </source>
</evidence>
<dbReference type="PANTHER" id="PTHR10283">
    <property type="entry name" value="SOLUTE CARRIER FAMILY 13 MEMBER"/>
    <property type="match status" value="1"/>
</dbReference>
<dbReference type="RefSeq" id="WP_270453857.1">
    <property type="nucleotide sequence ID" value="NZ_JADPIE010000004.1"/>
</dbReference>
<evidence type="ECO:0000256" key="1">
    <source>
        <dbReference type="ARBA" id="ARBA00004141"/>
    </source>
</evidence>
<keyword evidence="2 5" id="KW-0812">Transmembrane</keyword>
<dbReference type="Proteomes" id="UP000621436">
    <property type="component" value="Unassembled WGS sequence"/>
</dbReference>
<comment type="subcellular location">
    <subcellularLocation>
        <location evidence="1">Membrane</location>
        <topology evidence="1">Multi-pass membrane protein</topology>
    </subcellularLocation>
</comment>
<feature type="transmembrane region" description="Helical" evidence="5">
    <location>
        <begin position="168"/>
        <end position="186"/>
    </location>
</feature>
<dbReference type="GO" id="GO:0022857">
    <property type="term" value="F:transmembrane transporter activity"/>
    <property type="evidence" value="ECO:0007669"/>
    <property type="project" value="InterPro"/>
</dbReference>
<feature type="transmembrane region" description="Helical" evidence="5">
    <location>
        <begin position="105"/>
        <end position="123"/>
    </location>
</feature>
<dbReference type="EMBL" id="JADPIE010000004">
    <property type="protein sequence ID" value="MBF8436929.1"/>
    <property type="molecule type" value="Genomic_DNA"/>
</dbReference>
<proteinExistence type="predicted"/>
<feature type="transmembrane region" description="Helical" evidence="5">
    <location>
        <begin position="460"/>
        <end position="483"/>
    </location>
</feature>
<sequence>MEYAETKSDEIDNQKSKATSTTENDQSLILQLVITAAVILILAAVNLLAPPTGLSRSGFQMIGIALVSALLWSTELIPIPITALLIIFLQGIFNILPFQESLASLAHPVNTLLFVGFVLAAGLQKFDLDRKISISFIKLAGTRVRRLLFAMMAIVAILSMWMSNTSTVALVVPIVISIIEVSKGEYPNLKRSFMIGIAYAGTIGGIATPVGTPPNPITIGFLSDMAGVNISFLDWIMIGLPFSLILLPVAWLVVILIYPPEIDEIEVPASALEMEINENNKWGVRRFLLIFMAIVVLWLAESFFALPDNWLYLVAVGGSITMCLPMIGVLSWEELSNEVNWGVLILIGGGLALGSGLSESGVISWIVNSFMAQIQHLPINLVIIVVAAMTSLSIMFFCSLTATSTAFVPLAITLALQLNADPLIFAAAAGIASSFAYILPANTPPNAISYSSGYFETKDMIFSGLILLALSILVFVLVSNFLWPVIL</sequence>
<reference evidence="6" key="1">
    <citation type="submission" date="2020-11" db="EMBL/GenBank/DDBJ databases">
        <title>Halonatronomonas betainensis gen. nov., sp. nov. a novel haloalkaliphilic representative of the family Halanaerobiacae capable of betaine degradation.</title>
        <authorList>
            <person name="Boltyanskaya Y."/>
            <person name="Kevbrin V."/>
            <person name="Detkova E."/>
            <person name="Grouzdev D.S."/>
            <person name="Koziaeva V."/>
            <person name="Zhilina T."/>
        </authorList>
    </citation>
    <scope>NUCLEOTIDE SEQUENCE</scope>
    <source>
        <strain evidence="6">Z-7014</strain>
    </source>
</reference>
<protein>
    <submittedName>
        <fullName evidence="6">DASS family sodium-coupled anion symporter</fullName>
    </submittedName>
</protein>
<feature type="transmembrane region" description="Helical" evidence="5">
    <location>
        <begin position="232"/>
        <end position="258"/>
    </location>
</feature>
<evidence type="ECO:0000256" key="3">
    <source>
        <dbReference type="ARBA" id="ARBA00022989"/>
    </source>
</evidence>
<keyword evidence="7" id="KW-1185">Reference proteome</keyword>
<name>A0A931AUJ0_9FIRM</name>
<evidence type="ECO:0000313" key="7">
    <source>
        <dbReference type="Proteomes" id="UP000621436"/>
    </source>
</evidence>
<feature type="transmembrane region" description="Helical" evidence="5">
    <location>
        <begin position="310"/>
        <end position="332"/>
    </location>
</feature>
<feature type="transmembrane region" description="Helical" evidence="5">
    <location>
        <begin position="344"/>
        <end position="367"/>
    </location>
</feature>
<evidence type="ECO:0000256" key="2">
    <source>
        <dbReference type="ARBA" id="ARBA00022692"/>
    </source>
</evidence>
<feature type="transmembrane region" description="Helical" evidence="5">
    <location>
        <begin position="61"/>
        <end position="93"/>
    </location>
</feature>
<dbReference type="GO" id="GO:0005886">
    <property type="term" value="C:plasma membrane"/>
    <property type="evidence" value="ECO:0007669"/>
    <property type="project" value="TreeGrafter"/>
</dbReference>
<dbReference type="InterPro" id="IPR001898">
    <property type="entry name" value="SLC13A/DASS"/>
</dbReference>
<gene>
    <name evidence="6" type="ORF">I0Q91_07570</name>
</gene>
<dbReference type="NCBIfam" id="TIGR00785">
    <property type="entry name" value="dass"/>
    <property type="match status" value="1"/>
</dbReference>
<feature type="transmembrane region" description="Helical" evidence="5">
    <location>
        <begin position="28"/>
        <end position="49"/>
    </location>
</feature>
<evidence type="ECO:0000256" key="5">
    <source>
        <dbReference type="SAM" id="Phobius"/>
    </source>
</evidence>
<evidence type="ECO:0000313" key="6">
    <source>
        <dbReference type="EMBL" id="MBF8436929.1"/>
    </source>
</evidence>
<feature type="transmembrane region" description="Helical" evidence="5">
    <location>
        <begin position="193"/>
        <end position="212"/>
    </location>
</feature>
<feature type="transmembrane region" description="Helical" evidence="5">
    <location>
        <begin position="287"/>
        <end position="304"/>
    </location>
</feature>
<feature type="transmembrane region" description="Helical" evidence="5">
    <location>
        <begin position="379"/>
        <end position="411"/>
    </location>
</feature>
<comment type="caution">
    <text evidence="6">The sequence shown here is derived from an EMBL/GenBank/DDBJ whole genome shotgun (WGS) entry which is preliminary data.</text>
</comment>
<dbReference type="CDD" id="cd01115">
    <property type="entry name" value="SLC13_permease"/>
    <property type="match status" value="1"/>
</dbReference>
<dbReference type="AlphaFoldDB" id="A0A931AUJ0"/>
<keyword evidence="3 5" id="KW-1133">Transmembrane helix</keyword>
<dbReference type="Pfam" id="PF00939">
    <property type="entry name" value="Na_sulph_symp"/>
    <property type="match status" value="1"/>
</dbReference>
<accession>A0A931AUJ0</accession>